<organism evidence="2 3">
    <name type="scientific">Streptomyces pharetrae CZA14</name>
    <dbReference type="NCBI Taxonomy" id="1144883"/>
    <lineage>
        <taxon>Bacteria</taxon>
        <taxon>Bacillati</taxon>
        <taxon>Actinomycetota</taxon>
        <taxon>Actinomycetes</taxon>
        <taxon>Kitasatosporales</taxon>
        <taxon>Streptomycetaceae</taxon>
        <taxon>Streptomyces</taxon>
    </lineage>
</organism>
<accession>A0ABX3Y938</accession>
<evidence type="ECO:0000313" key="2">
    <source>
        <dbReference type="EMBL" id="OSZ56319.1"/>
    </source>
</evidence>
<reference evidence="2 3" key="1">
    <citation type="submission" date="2016-12" db="EMBL/GenBank/DDBJ databases">
        <title>Genome Mining:The Detection of Biosynthetic Gene Clusters to Aid in the Expression of Curamycin A produced by Streptomyces sp. strain CZA14.</title>
        <authorList>
            <person name="Durrell K.A."/>
            <person name="Kirby B.M."/>
            <person name="Khan W."/>
            <person name="Mthethwa T."/>
            <person name="Le Roes-Hill M."/>
        </authorList>
    </citation>
    <scope>NUCLEOTIDE SEQUENCE [LARGE SCALE GENOMIC DNA]</scope>
    <source>
        <strain evidence="2 3">CZA14</strain>
    </source>
</reference>
<sequence>MKYGSWAAGAASAAVVVGLALYIDASETGQTDGGLQVDTGAPGAAASPQGCVGSRPGPGASSEGTDDTPLFRTLARVGDLAAGPHADVYTEGVRPTRGQSPRRGDSGRLSNGS</sequence>
<feature type="region of interest" description="Disordered" evidence="1">
    <location>
        <begin position="29"/>
        <end position="113"/>
    </location>
</feature>
<name>A0ABX3Y938_9ACTN</name>
<dbReference type="Proteomes" id="UP000194266">
    <property type="component" value="Unassembled WGS sequence"/>
</dbReference>
<protein>
    <submittedName>
        <fullName evidence="2">Uncharacterized protein</fullName>
    </submittedName>
</protein>
<dbReference type="EMBL" id="MRYD01000312">
    <property type="protein sequence ID" value="OSZ56319.1"/>
    <property type="molecule type" value="Genomic_DNA"/>
</dbReference>
<evidence type="ECO:0000313" key="3">
    <source>
        <dbReference type="Proteomes" id="UP000194266"/>
    </source>
</evidence>
<gene>
    <name evidence="2" type="ORF">OQI_33610</name>
</gene>
<proteinExistence type="predicted"/>
<dbReference type="RefSeq" id="WP_086172960.1">
    <property type="nucleotide sequence ID" value="NZ_MRYD01000312.1"/>
</dbReference>
<comment type="caution">
    <text evidence="2">The sequence shown here is derived from an EMBL/GenBank/DDBJ whole genome shotgun (WGS) entry which is preliminary data.</text>
</comment>
<keyword evidence="3" id="KW-1185">Reference proteome</keyword>
<evidence type="ECO:0000256" key="1">
    <source>
        <dbReference type="SAM" id="MobiDB-lite"/>
    </source>
</evidence>